<comment type="caution">
    <text evidence="3">The sequence shown here is derived from an EMBL/GenBank/DDBJ whole genome shotgun (WGS) entry which is preliminary data.</text>
</comment>
<organism evidence="3 4">
    <name type="scientific">Blepharisma stoltei</name>
    <dbReference type="NCBI Taxonomy" id="1481888"/>
    <lineage>
        <taxon>Eukaryota</taxon>
        <taxon>Sar</taxon>
        <taxon>Alveolata</taxon>
        <taxon>Ciliophora</taxon>
        <taxon>Postciliodesmatophora</taxon>
        <taxon>Heterotrichea</taxon>
        <taxon>Heterotrichida</taxon>
        <taxon>Blepharismidae</taxon>
        <taxon>Blepharisma</taxon>
    </lineage>
</organism>
<reference evidence="3" key="1">
    <citation type="submission" date="2021-09" db="EMBL/GenBank/DDBJ databases">
        <authorList>
            <consortium name="AG Swart"/>
            <person name="Singh M."/>
            <person name="Singh A."/>
            <person name="Seah K."/>
            <person name="Emmerich C."/>
        </authorList>
    </citation>
    <scope>NUCLEOTIDE SEQUENCE</scope>
    <source>
        <strain evidence="3">ATCC30299</strain>
    </source>
</reference>
<protein>
    <submittedName>
        <fullName evidence="3">Uncharacterized protein</fullName>
    </submittedName>
</protein>
<accession>A0AAU9IPW9</accession>
<feature type="coiled-coil region" evidence="1">
    <location>
        <begin position="199"/>
        <end position="254"/>
    </location>
</feature>
<feature type="region of interest" description="Disordered" evidence="2">
    <location>
        <begin position="280"/>
        <end position="308"/>
    </location>
</feature>
<keyword evidence="1" id="KW-0175">Coiled coil</keyword>
<feature type="coiled-coil region" evidence="1">
    <location>
        <begin position="73"/>
        <end position="149"/>
    </location>
</feature>
<dbReference type="AlphaFoldDB" id="A0AAU9IPW9"/>
<dbReference type="Proteomes" id="UP001162131">
    <property type="component" value="Unassembled WGS sequence"/>
</dbReference>
<evidence type="ECO:0000256" key="1">
    <source>
        <dbReference type="SAM" id="Coils"/>
    </source>
</evidence>
<dbReference type="EMBL" id="CAJZBQ010000018">
    <property type="protein sequence ID" value="CAG9317601.1"/>
    <property type="molecule type" value="Genomic_DNA"/>
</dbReference>
<evidence type="ECO:0000313" key="4">
    <source>
        <dbReference type="Proteomes" id="UP001162131"/>
    </source>
</evidence>
<proteinExistence type="predicted"/>
<keyword evidence="4" id="KW-1185">Reference proteome</keyword>
<evidence type="ECO:0000256" key="2">
    <source>
        <dbReference type="SAM" id="MobiDB-lite"/>
    </source>
</evidence>
<sequence length="1220" mass="140299">MSSSLTKLNEVEIPSLMRHLDKFTAFFSRPAITQRTSIAGSEEFVEELITEITDCYKKARECINVAFKIHQIYEKTNEKLRKISYKNEALKNQVEEMKAHIQDQANEYIVKEKRLESLSHDLYDTEQGFKAMLSENKQLKRDLAMLKKEISLREEGTRARASSQEVKRPPPDLKQEQINALQAELKKQIEEGEGLVFQIKDLENLLKIEKANSERLKISNGALRKELDDTNEEVEYLQNEKSELIEQSEVYKSEIIQLRMMIENLKRIQERDRMRATFTSEAGFSNHAEDEESPSATQDAMQDQSPNPYKITTNFNESDSPRGLLERKINQWRKTMTENLGEIFEVEEELVDEKQLFVLSSSNSVYGQFQSFVDSVKDRPNLSEETLESIKIEGKVKRKSEISKIFELEINKKQQKLRIVELEVEKTCNVKILPFKDFSRLRIEKQNDAFILKNIIELSIENSPIVAVSEDRKKEFSIKKIGIIEILKQEEKLELENLPIAAVIDHRKETFLIKSIESIEIKKQKIDLEIEILPIVVLMESRKKEFSIKSVENIEIPKQEVELSAENLPIVTLIESRKKEFSITNVENIEIPKQGIELSAENLPIITIIEHRKKEFSIKSIENIEISKQGVELSAENLPIITIIKHRKKEFSIKSIENIEIPKQGVELSVENLPIIAIIKHSKKELSIKSIENIEIKKKEAGLFTEILPAIEIIELQKNEFFIQSIEAIHIKAQDLELSKENLSNIALEPKKKEVLIQIADIIEIRKHEIELKIENSPTLTTIEHRKNDFLIESMETMEIQKQKRVLEIENVPEVFIKDTICNLSIQEIPLIAIKEEKNHLSIGSVPTIFINKSQIENKIEEQSSISIDSKEKEYLLFEDICKISIEDSSKASFSIENMPLINIQDISISITGQKPQISNSLRNSIGASTLDSSIFFSNESHEISIESTPILSLKNPAKIFTFEVKNQNQITVVSRKSVEMLIETTPILRLESQSTGHSSPSLEIHTQDESIFIQSPKAQNLILESIPIIKFGCEDKKYTHTFAIDSQIDKDLSVEIASTVKNDGEKFSQKKIAENEKEPEILTQENVSIKQKKLGKKGEKNASSKPKISQTFASAGHKSETFELEFLKSLKSPGIENLPQKKSKKNRHTNRVIFTKDPIKQFFILTCEAAKLNSEKRDYIGQIPFDILYNKVFEEHIPFNSWHDYIQKFLHSKTSAINV</sequence>
<evidence type="ECO:0000313" key="3">
    <source>
        <dbReference type="EMBL" id="CAG9317601.1"/>
    </source>
</evidence>
<gene>
    <name evidence="3" type="ORF">BSTOLATCC_MIC18845</name>
</gene>
<name>A0AAU9IPW9_9CILI</name>
<feature type="compositionally biased region" description="Polar residues" evidence="2">
    <location>
        <begin position="294"/>
        <end position="308"/>
    </location>
</feature>